<comment type="caution">
    <text evidence="2">The sequence shown here is derived from an EMBL/GenBank/DDBJ whole genome shotgun (WGS) entry which is preliminary data.</text>
</comment>
<dbReference type="AlphaFoldDB" id="A0A2T4H4E5"/>
<sequence length="237" mass="26738">MTKKLNEAEARGIRRRRKDEGERESKHMRGRDQEMREERKRKLVMAFTVDALIGSGPLSGLVTEVTACAELMDSWSRGRLGTYDPSSSVEDAPQAPAVYLSSSSLSAARGALSGSTSLLTLRDGLSVDWWFWVMSQILAKFLYTRHGAMVASYARGPHDVRGFELWPPILDVLDMYSAVCFTWSHSCADDPDYGTQRGFSTIGELNQKRLHVMKPLNTYIWTECPDMLQESINHQNK</sequence>
<dbReference type="EMBL" id="PVEM01000003">
    <property type="protein sequence ID" value="PTD10691.1"/>
    <property type="molecule type" value="Genomic_DNA"/>
</dbReference>
<dbReference type="Proteomes" id="UP000241587">
    <property type="component" value="Unassembled WGS sequence"/>
</dbReference>
<gene>
    <name evidence="2" type="ORF">FCULG_00008030</name>
</gene>
<protein>
    <submittedName>
        <fullName evidence="2">Uncharacterized protein</fullName>
    </submittedName>
</protein>
<organism evidence="2 3">
    <name type="scientific">Fusarium culmorum</name>
    <dbReference type="NCBI Taxonomy" id="5516"/>
    <lineage>
        <taxon>Eukaryota</taxon>
        <taxon>Fungi</taxon>
        <taxon>Dikarya</taxon>
        <taxon>Ascomycota</taxon>
        <taxon>Pezizomycotina</taxon>
        <taxon>Sordariomycetes</taxon>
        <taxon>Hypocreomycetidae</taxon>
        <taxon>Hypocreales</taxon>
        <taxon>Nectriaceae</taxon>
        <taxon>Fusarium</taxon>
    </lineage>
</organism>
<accession>A0A2T4H4E5</accession>
<feature type="region of interest" description="Disordered" evidence="1">
    <location>
        <begin position="1"/>
        <end position="37"/>
    </location>
</feature>
<dbReference type="OrthoDB" id="10339984at2759"/>
<reference evidence="2 3" key="1">
    <citation type="submission" date="2018-02" db="EMBL/GenBank/DDBJ databases">
        <title>Fusarium culmorum secondary metabolites in fungal-bacterial-plant interactions.</title>
        <authorList>
            <person name="Schmidt R."/>
        </authorList>
    </citation>
    <scope>NUCLEOTIDE SEQUENCE [LARGE SCALE GENOMIC DNA]</scope>
    <source>
        <strain evidence="2 3">PV</strain>
    </source>
</reference>
<proteinExistence type="predicted"/>
<keyword evidence="3" id="KW-1185">Reference proteome</keyword>
<evidence type="ECO:0000313" key="2">
    <source>
        <dbReference type="EMBL" id="PTD10691.1"/>
    </source>
</evidence>
<name>A0A2T4H4E5_FUSCU</name>
<evidence type="ECO:0000256" key="1">
    <source>
        <dbReference type="SAM" id="MobiDB-lite"/>
    </source>
</evidence>
<dbReference type="OMA" id="WSHSCAD"/>
<evidence type="ECO:0000313" key="3">
    <source>
        <dbReference type="Proteomes" id="UP000241587"/>
    </source>
</evidence>